<organism evidence="3">
    <name type="scientific">marine metagenome</name>
    <dbReference type="NCBI Taxonomy" id="408172"/>
    <lineage>
        <taxon>unclassified sequences</taxon>
        <taxon>metagenomes</taxon>
        <taxon>ecological metagenomes</taxon>
    </lineage>
</organism>
<dbReference type="Pfam" id="PF13561">
    <property type="entry name" value="adh_short_C2"/>
    <property type="match status" value="1"/>
</dbReference>
<dbReference type="InterPro" id="IPR045017">
    <property type="entry name" value="DECR2-like"/>
</dbReference>
<gene>
    <name evidence="3" type="ORF">METZ01_LOCUS71930</name>
</gene>
<evidence type="ECO:0000256" key="1">
    <source>
        <dbReference type="ARBA" id="ARBA00022857"/>
    </source>
</evidence>
<dbReference type="Gene3D" id="3.40.50.720">
    <property type="entry name" value="NAD(P)-binding Rossmann-like Domain"/>
    <property type="match status" value="1"/>
</dbReference>
<dbReference type="FunFam" id="3.40.50.720:FF:000084">
    <property type="entry name" value="Short-chain dehydrogenase reductase"/>
    <property type="match status" value="1"/>
</dbReference>
<evidence type="ECO:0000256" key="2">
    <source>
        <dbReference type="ARBA" id="ARBA00023002"/>
    </source>
</evidence>
<evidence type="ECO:0000313" key="3">
    <source>
        <dbReference type="EMBL" id="SVA19076.1"/>
    </source>
</evidence>
<dbReference type="EMBL" id="UINC01005102">
    <property type="protein sequence ID" value="SVA19076.1"/>
    <property type="molecule type" value="Genomic_DNA"/>
</dbReference>
<dbReference type="GO" id="GO:0008670">
    <property type="term" value="F:2,4-dienoyl-CoA reductase (NADPH) activity"/>
    <property type="evidence" value="ECO:0007669"/>
    <property type="project" value="InterPro"/>
</dbReference>
<dbReference type="NCBIfam" id="NF005752">
    <property type="entry name" value="PRK07576.1"/>
    <property type="match status" value="1"/>
</dbReference>
<dbReference type="InterPro" id="IPR036291">
    <property type="entry name" value="NAD(P)-bd_dom_sf"/>
</dbReference>
<dbReference type="PANTHER" id="PTHR43296:SF2">
    <property type="entry name" value="PEROXISOMAL 2,4-DIENOYL-COA REDUCTASE [(3E)-ENOYL-COA-PRODUCING]"/>
    <property type="match status" value="1"/>
</dbReference>
<sequence length="271" mass="28085">MPLDIDFHDRSVLVVGGTSGINLGIAEGFARAGARVGVASRSQNKVDAAVRLLSDHGGQAIGLTADVREPDAVQSVMEEFHDAFGEIDVLVSGAAGNFPAPANALSPNGFKAVVGIDLLGTFHVLRSAYPYLVKPGASVINISAPQSYQPMELQVHVCAAKAGVDMVTRVLAMEWGSDGIRVNSIVPGPIADTEGMQRLAPTPSMRDAVAESVPLGREGTKEDIAQMALFLSSSAAGYITGTVIPVDGGWSLAGVSSLSAMMKKQIQSATD</sequence>
<protein>
    <submittedName>
        <fullName evidence="3">Uncharacterized protein</fullName>
    </submittedName>
</protein>
<name>A0A381TSR4_9ZZZZ</name>
<dbReference type="GO" id="GO:0005777">
    <property type="term" value="C:peroxisome"/>
    <property type="evidence" value="ECO:0007669"/>
    <property type="project" value="TreeGrafter"/>
</dbReference>
<dbReference type="AlphaFoldDB" id="A0A381TSR4"/>
<reference evidence="3" key="1">
    <citation type="submission" date="2018-05" db="EMBL/GenBank/DDBJ databases">
        <authorList>
            <person name="Lanie J.A."/>
            <person name="Ng W.-L."/>
            <person name="Kazmierczak K.M."/>
            <person name="Andrzejewski T.M."/>
            <person name="Davidsen T.M."/>
            <person name="Wayne K.J."/>
            <person name="Tettelin H."/>
            <person name="Glass J.I."/>
            <person name="Rusch D."/>
            <person name="Podicherti R."/>
            <person name="Tsui H.-C.T."/>
            <person name="Winkler M.E."/>
        </authorList>
    </citation>
    <scope>NUCLEOTIDE SEQUENCE</scope>
</reference>
<proteinExistence type="predicted"/>
<dbReference type="InterPro" id="IPR002347">
    <property type="entry name" value="SDR_fam"/>
</dbReference>
<dbReference type="PANTHER" id="PTHR43296">
    <property type="entry name" value="PEROXISOMAL 2,4-DIENOYL-COA REDUCTASE"/>
    <property type="match status" value="1"/>
</dbReference>
<accession>A0A381TSR4</accession>
<dbReference type="PRINTS" id="PR00081">
    <property type="entry name" value="GDHRDH"/>
</dbReference>
<dbReference type="GO" id="GO:0009062">
    <property type="term" value="P:fatty acid catabolic process"/>
    <property type="evidence" value="ECO:0007669"/>
    <property type="project" value="InterPro"/>
</dbReference>
<dbReference type="SUPFAM" id="SSF51735">
    <property type="entry name" value="NAD(P)-binding Rossmann-fold domains"/>
    <property type="match status" value="1"/>
</dbReference>
<keyword evidence="2" id="KW-0560">Oxidoreductase</keyword>
<dbReference type="CDD" id="cd05369">
    <property type="entry name" value="TER_DECR_SDR_a"/>
    <property type="match status" value="1"/>
</dbReference>
<keyword evidence="1" id="KW-0521">NADP</keyword>